<feature type="transmembrane region" description="Helical" evidence="8">
    <location>
        <begin position="570"/>
        <end position="589"/>
    </location>
</feature>
<reference evidence="11" key="1">
    <citation type="submission" date="2022-11" db="EMBL/GenBank/DDBJ databases">
        <title>Centuries of genome instability and evolution in soft-shell clam transmissible cancer (bioRxiv).</title>
        <authorList>
            <person name="Hart S.F.M."/>
            <person name="Yonemitsu M.A."/>
            <person name="Giersch R.M."/>
            <person name="Beal B.F."/>
            <person name="Arriagada G."/>
            <person name="Davis B.W."/>
            <person name="Ostrander E.A."/>
            <person name="Goff S.P."/>
            <person name="Metzger M.J."/>
        </authorList>
    </citation>
    <scope>NUCLEOTIDE SEQUENCE</scope>
    <source>
        <strain evidence="11">MELC-2E11</strain>
        <tissue evidence="11">Siphon/mantle</tissue>
    </source>
</reference>
<evidence type="ECO:0000313" key="12">
    <source>
        <dbReference type="Proteomes" id="UP001164746"/>
    </source>
</evidence>
<dbReference type="SUPFAM" id="SSF103473">
    <property type="entry name" value="MFS general substrate transporter"/>
    <property type="match status" value="1"/>
</dbReference>
<keyword evidence="4 8" id="KW-0812">Transmembrane</keyword>
<keyword evidence="5 8" id="KW-1133">Transmembrane helix</keyword>
<name>A0ABY7DD44_MYAAR</name>
<dbReference type="Pfam" id="PF03137">
    <property type="entry name" value="OATP"/>
    <property type="match status" value="1"/>
</dbReference>
<dbReference type="CDD" id="cd17403">
    <property type="entry name" value="MFS_SLCO4_OATP4"/>
    <property type="match status" value="1"/>
</dbReference>
<feature type="domain" description="Kazal-like" evidence="10">
    <location>
        <begin position="494"/>
        <end position="548"/>
    </location>
</feature>
<feature type="transmembrane region" description="Helical" evidence="8">
    <location>
        <begin position="151"/>
        <end position="171"/>
    </location>
</feature>
<evidence type="ECO:0000313" key="11">
    <source>
        <dbReference type="EMBL" id="WAQ95223.1"/>
    </source>
</evidence>
<feature type="transmembrane region" description="Helical" evidence="8">
    <location>
        <begin position="294"/>
        <end position="318"/>
    </location>
</feature>
<dbReference type="InterPro" id="IPR002350">
    <property type="entry name" value="Kazal_dom"/>
</dbReference>
<evidence type="ECO:0000256" key="5">
    <source>
        <dbReference type="ARBA" id="ARBA00022989"/>
    </source>
</evidence>
<keyword evidence="8" id="KW-0813">Transport</keyword>
<proteinExistence type="inferred from homology"/>
<evidence type="ECO:0000256" key="7">
    <source>
        <dbReference type="ARBA" id="ARBA00023157"/>
    </source>
</evidence>
<keyword evidence="6 8" id="KW-0472">Membrane</keyword>
<dbReference type="NCBIfam" id="TIGR00805">
    <property type="entry name" value="oat"/>
    <property type="match status" value="1"/>
</dbReference>
<dbReference type="PANTHER" id="PTHR11388:SF100">
    <property type="entry name" value="SOLUTE CARRIER ORGANIC ANION TRANSPORTER FAMILY MEMBER 4A1"/>
    <property type="match status" value="1"/>
</dbReference>
<keyword evidence="12" id="KW-1185">Reference proteome</keyword>
<dbReference type="PROSITE" id="PS51465">
    <property type="entry name" value="KAZAL_2"/>
    <property type="match status" value="1"/>
</dbReference>
<evidence type="ECO:0000256" key="6">
    <source>
        <dbReference type="ARBA" id="ARBA00023136"/>
    </source>
</evidence>
<evidence type="ECO:0000256" key="1">
    <source>
        <dbReference type="ARBA" id="ARBA00004651"/>
    </source>
</evidence>
<feature type="transmembrane region" description="Helical" evidence="8">
    <location>
        <begin position="446"/>
        <end position="466"/>
    </location>
</feature>
<dbReference type="InterPro" id="IPR036259">
    <property type="entry name" value="MFS_trans_sf"/>
</dbReference>
<evidence type="ECO:0000256" key="2">
    <source>
        <dbReference type="ARBA" id="ARBA00009657"/>
    </source>
</evidence>
<feature type="transmembrane region" description="Helical" evidence="8">
    <location>
        <begin position="627"/>
        <end position="649"/>
    </location>
</feature>
<dbReference type="Proteomes" id="UP001164746">
    <property type="component" value="Chromosome 2"/>
</dbReference>
<organism evidence="11 12">
    <name type="scientific">Mya arenaria</name>
    <name type="common">Soft-shell clam</name>
    <dbReference type="NCBI Taxonomy" id="6604"/>
    <lineage>
        <taxon>Eukaryota</taxon>
        <taxon>Metazoa</taxon>
        <taxon>Spiralia</taxon>
        <taxon>Lophotrochozoa</taxon>
        <taxon>Mollusca</taxon>
        <taxon>Bivalvia</taxon>
        <taxon>Autobranchia</taxon>
        <taxon>Heteroconchia</taxon>
        <taxon>Euheterodonta</taxon>
        <taxon>Imparidentia</taxon>
        <taxon>Neoheterodontei</taxon>
        <taxon>Myida</taxon>
        <taxon>Myoidea</taxon>
        <taxon>Myidae</taxon>
        <taxon>Mya</taxon>
    </lineage>
</organism>
<dbReference type="Gene3D" id="1.20.1250.20">
    <property type="entry name" value="MFS general substrate transporter like domains"/>
    <property type="match status" value="1"/>
</dbReference>
<keyword evidence="8" id="KW-0406">Ion transport</keyword>
<feature type="region of interest" description="Disordered" evidence="9">
    <location>
        <begin position="656"/>
        <end position="727"/>
    </location>
</feature>
<accession>A0ABY7DD44</accession>
<evidence type="ECO:0000256" key="3">
    <source>
        <dbReference type="ARBA" id="ARBA00022475"/>
    </source>
</evidence>
<dbReference type="InterPro" id="IPR036058">
    <property type="entry name" value="Kazal_dom_sf"/>
</dbReference>
<gene>
    <name evidence="11" type="ORF">MAR_027913</name>
</gene>
<sequence length="727" mass="79128">MSGRKNGIARHPSPCYIGRASAGHCSKPVNNPTSDRTVSCYLLGYRPYSFRCPADLRPVVAATSAEKNSHFERDSVRSPAGVRTFAGEDHGEKNQGMVVNGFVNVVISNIERRYDLSSTVTGTVASSYDIASVLCLIPVSYFGGLGSKPRYLGIGIFIMGIGSIVFALPQFTSGLYQVDDEGIRMTCDASANDTIGCDVNNLPASLSNYRFVFFLGQLLHGAGAAPLYTLGVTYLDENLPLRSSSFYIGIFYALAIVGPAIGYLAGGAFLDIYVDTYRIDPSSLTITPNSPRWVGAWWIGFLISGALAFLVAFPMAGFPKLLPGSEKYKLEREKEVYSKKDKRHEYKDKENSPDSTNEETALSYKQIIKSVKVLLFNPTFMCLNLAAACEGNLLSGIATFMPKFIEAQFGLPASTAAQYVAIPAGGGGTFLGGYLVKRFDLHVRGIIRLCLGVTAACLGLGLVFIVHCDNFPFAGVNTNYGNTAENSTHTSLSLELDAHCNTGCQCSKDVYNPVCGIDGMVYFSPCYAGCAAETRGEQTTYSNCSCVVFDRNATAPQYEAIEGKCTANCAYLPLFLPICAILIMLTFIARPIMFGKLIDITCDLWQVRCEEQGSCFSYDNKQMSHNVLAIILCVKFLSTFFFFLALILYKVPKSEDENSNSKFDKNPLSDGFKDESPPPPTPIGLKSITDRKRLSNPSIHTAVTMLSDSIPTTPASPNGRHNDWSHL</sequence>
<dbReference type="SUPFAM" id="SSF100895">
    <property type="entry name" value="Kazal-type serine protease inhibitors"/>
    <property type="match status" value="1"/>
</dbReference>
<feature type="transmembrane region" description="Helical" evidence="8">
    <location>
        <begin position="247"/>
        <end position="274"/>
    </location>
</feature>
<dbReference type="InterPro" id="IPR004156">
    <property type="entry name" value="OATP"/>
</dbReference>
<evidence type="ECO:0000259" key="10">
    <source>
        <dbReference type="PROSITE" id="PS51465"/>
    </source>
</evidence>
<dbReference type="Pfam" id="PF07648">
    <property type="entry name" value="Kazal_2"/>
    <property type="match status" value="1"/>
</dbReference>
<feature type="compositionally biased region" description="Polar residues" evidence="9">
    <location>
        <begin position="695"/>
        <end position="716"/>
    </location>
</feature>
<evidence type="ECO:0000256" key="8">
    <source>
        <dbReference type="RuleBase" id="RU362056"/>
    </source>
</evidence>
<evidence type="ECO:0000256" key="4">
    <source>
        <dbReference type="ARBA" id="ARBA00022692"/>
    </source>
</evidence>
<comment type="caution">
    <text evidence="8">Lacks conserved residue(s) required for the propagation of feature annotation.</text>
</comment>
<keyword evidence="3" id="KW-1003">Cell membrane</keyword>
<keyword evidence="7" id="KW-1015">Disulfide bond</keyword>
<feature type="transmembrane region" description="Helical" evidence="8">
    <location>
        <begin position="211"/>
        <end position="235"/>
    </location>
</feature>
<dbReference type="PANTHER" id="PTHR11388">
    <property type="entry name" value="ORGANIC ANION TRANSPORTER"/>
    <property type="match status" value="1"/>
</dbReference>
<feature type="compositionally biased region" description="Basic and acidic residues" evidence="9">
    <location>
        <begin position="662"/>
        <end position="676"/>
    </location>
</feature>
<protein>
    <recommendedName>
        <fullName evidence="8">Solute carrier organic anion transporter family member</fullName>
    </recommendedName>
</protein>
<dbReference type="EMBL" id="CP111013">
    <property type="protein sequence ID" value="WAQ95223.1"/>
    <property type="molecule type" value="Genomic_DNA"/>
</dbReference>
<comment type="similarity">
    <text evidence="2 8">Belongs to the organo anion transporter (TC 2.A.60) family.</text>
</comment>
<comment type="subcellular location">
    <subcellularLocation>
        <location evidence="1 8">Cell membrane</location>
        <topology evidence="1 8">Multi-pass membrane protein</topology>
    </subcellularLocation>
</comment>
<evidence type="ECO:0000256" key="9">
    <source>
        <dbReference type="SAM" id="MobiDB-lite"/>
    </source>
</evidence>